<dbReference type="EMBL" id="CAJNOK010051238">
    <property type="protein sequence ID" value="CAF1603633.1"/>
    <property type="molecule type" value="Genomic_DNA"/>
</dbReference>
<dbReference type="Proteomes" id="UP000682733">
    <property type="component" value="Unassembled WGS sequence"/>
</dbReference>
<name>A0A816B159_9BILA</name>
<gene>
    <name evidence="2" type="ORF">GPM918_LOCUS42650</name>
    <name evidence="1" type="ORF">OVA965_LOCUS42252</name>
    <name evidence="4" type="ORF">SRO942_LOCUS43938</name>
    <name evidence="3" type="ORF">TMI583_LOCUS44102</name>
</gene>
<sequence length="64" mass="7664">MYYTVWKDNFVWRNYGNSDLVTHIEKEVDGKTLKTTETVFKAEYYASEKKESKNGPNASKFYRR</sequence>
<dbReference type="Proteomes" id="UP000677228">
    <property type="component" value="Unassembled WGS sequence"/>
</dbReference>
<evidence type="ECO:0000313" key="5">
    <source>
        <dbReference type="Proteomes" id="UP000663829"/>
    </source>
</evidence>
<dbReference type="Proteomes" id="UP000663829">
    <property type="component" value="Unassembled WGS sequence"/>
</dbReference>
<keyword evidence="5" id="KW-1185">Reference proteome</keyword>
<dbReference type="EMBL" id="CAJNOQ010036471">
    <property type="protein sequence ID" value="CAF1604299.1"/>
    <property type="molecule type" value="Genomic_DNA"/>
</dbReference>
<organism evidence="2 5">
    <name type="scientific">Didymodactylos carnosus</name>
    <dbReference type="NCBI Taxonomy" id="1234261"/>
    <lineage>
        <taxon>Eukaryota</taxon>
        <taxon>Metazoa</taxon>
        <taxon>Spiralia</taxon>
        <taxon>Gnathifera</taxon>
        <taxon>Rotifera</taxon>
        <taxon>Eurotatoria</taxon>
        <taxon>Bdelloidea</taxon>
        <taxon>Philodinida</taxon>
        <taxon>Philodinidae</taxon>
        <taxon>Didymodactylos</taxon>
    </lineage>
</organism>
<dbReference type="EMBL" id="CAJOBC010102985">
    <property type="protein sequence ID" value="CAF4483161.1"/>
    <property type="molecule type" value="Genomic_DNA"/>
</dbReference>
<dbReference type="Proteomes" id="UP000681722">
    <property type="component" value="Unassembled WGS sequence"/>
</dbReference>
<evidence type="ECO:0000313" key="4">
    <source>
        <dbReference type="EMBL" id="CAF4483161.1"/>
    </source>
</evidence>
<evidence type="ECO:0000313" key="2">
    <source>
        <dbReference type="EMBL" id="CAF1604299.1"/>
    </source>
</evidence>
<dbReference type="AlphaFoldDB" id="A0A816B159"/>
<feature type="non-terminal residue" evidence="2">
    <location>
        <position position="1"/>
    </location>
</feature>
<evidence type="ECO:0000313" key="3">
    <source>
        <dbReference type="EMBL" id="CAF4413538.1"/>
    </source>
</evidence>
<evidence type="ECO:0000313" key="1">
    <source>
        <dbReference type="EMBL" id="CAF1603633.1"/>
    </source>
</evidence>
<proteinExistence type="predicted"/>
<comment type="caution">
    <text evidence="2">The sequence shown here is derived from an EMBL/GenBank/DDBJ whole genome shotgun (WGS) entry which is preliminary data.</text>
</comment>
<protein>
    <submittedName>
        <fullName evidence="2">Uncharacterized protein</fullName>
    </submittedName>
</protein>
<dbReference type="EMBL" id="CAJOBA010075126">
    <property type="protein sequence ID" value="CAF4413538.1"/>
    <property type="molecule type" value="Genomic_DNA"/>
</dbReference>
<accession>A0A816B159</accession>
<reference evidence="2" key="1">
    <citation type="submission" date="2021-02" db="EMBL/GenBank/DDBJ databases">
        <authorList>
            <person name="Nowell W R."/>
        </authorList>
    </citation>
    <scope>NUCLEOTIDE SEQUENCE</scope>
</reference>